<dbReference type="PANTHER" id="PTHR36847">
    <property type="entry name" value="AMIDOLIGASE ENZYME"/>
    <property type="match status" value="1"/>
</dbReference>
<evidence type="ECO:0000256" key="1">
    <source>
        <dbReference type="ARBA" id="ARBA00023242"/>
    </source>
</evidence>
<reference evidence="4" key="1">
    <citation type="submission" date="2023-08" db="EMBL/GenBank/DDBJ databases">
        <authorList>
            <person name="Audoor S."/>
            <person name="Bilcke G."/>
        </authorList>
    </citation>
    <scope>NUCLEOTIDE SEQUENCE</scope>
</reference>
<keyword evidence="1 2" id="KW-0539">Nucleus</keyword>
<gene>
    <name evidence="4" type="ORF">CYCCA115_LOCUS18694</name>
</gene>
<comment type="caution">
    <text evidence="4">The sequence shown here is derived from an EMBL/GenBank/DDBJ whole genome shotgun (WGS) entry which is preliminary data.</text>
</comment>
<evidence type="ECO:0000256" key="2">
    <source>
        <dbReference type="PROSITE-ProRule" id="PRU00376"/>
    </source>
</evidence>
<dbReference type="PANTHER" id="PTHR36847:SF1">
    <property type="entry name" value="AMIDOLIGASE ENZYME"/>
    <property type="match status" value="1"/>
</dbReference>
<proteinExistence type="predicted"/>
<dbReference type="Pfam" id="PF12224">
    <property type="entry name" value="Amidoligase_2"/>
    <property type="match status" value="1"/>
</dbReference>
<organism evidence="4 5">
    <name type="scientific">Cylindrotheca closterium</name>
    <dbReference type="NCBI Taxonomy" id="2856"/>
    <lineage>
        <taxon>Eukaryota</taxon>
        <taxon>Sar</taxon>
        <taxon>Stramenopiles</taxon>
        <taxon>Ochrophyta</taxon>
        <taxon>Bacillariophyta</taxon>
        <taxon>Bacillariophyceae</taxon>
        <taxon>Bacillariophycidae</taxon>
        <taxon>Bacillariales</taxon>
        <taxon>Bacillariaceae</taxon>
        <taxon>Cylindrotheca</taxon>
    </lineage>
</organism>
<dbReference type="EMBL" id="CAKOGP040002058">
    <property type="protein sequence ID" value="CAJ1960364.1"/>
    <property type="molecule type" value="Genomic_DNA"/>
</dbReference>
<feature type="domain" description="YEATS" evidence="3">
    <location>
        <begin position="1"/>
        <end position="147"/>
    </location>
</feature>
<evidence type="ECO:0000259" key="3">
    <source>
        <dbReference type="PROSITE" id="PS51037"/>
    </source>
</evidence>
<name>A0AAD2G2H2_9STRA</name>
<dbReference type="InterPro" id="IPR055129">
    <property type="entry name" value="YEATS_dom"/>
</dbReference>
<dbReference type="Gene3D" id="2.60.40.1970">
    <property type="entry name" value="YEATS domain"/>
    <property type="match status" value="1"/>
</dbReference>
<dbReference type="InterPro" id="IPR022025">
    <property type="entry name" value="Amidoligase_2"/>
</dbReference>
<comment type="subcellular location">
    <subcellularLocation>
        <location evidence="2">Nucleus</location>
    </subcellularLocation>
</comment>
<dbReference type="GO" id="GO:0005634">
    <property type="term" value="C:nucleus"/>
    <property type="evidence" value="ECO:0007669"/>
    <property type="project" value="UniProtKB-SubCell"/>
</dbReference>
<keyword evidence="5" id="KW-1185">Reference proteome</keyword>
<accession>A0AAD2G2H2</accession>
<evidence type="ECO:0000313" key="5">
    <source>
        <dbReference type="Proteomes" id="UP001295423"/>
    </source>
</evidence>
<dbReference type="PROSITE" id="PS51037">
    <property type="entry name" value="YEATS"/>
    <property type="match status" value="1"/>
</dbReference>
<protein>
    <recommendedName>
        <fullName evidence="3">YEATS domain-containing protein</fullName>
    </recommendedName>
</protein>
<sequence>MAHSVDFIVGNTYARIPNHIAKRSRVGGHRKIHDVTVFVDVVNDGNPDLLDKVSFDCGATFSPQIFTCACPIPTQTRNGTSVWRFSTRQQVYGPFDVKIKIYGAGGTTLVCNHEVQLKSNSEIMAHREPEMNFVEYKRLRPLSKIRLPDGAQFGIELEMSSGATITPEYLAYELSGDNRYQVQAYDYTHATVDHWKIVPDSSIVCNRSEPDCNKFELVSPPLGPGAGLTQVHAILSKVTNVNVKVNKSMGFHVHVNVSRYSVPQLVKVCQQFVKYEAVMDLLMPPSRRTGSVESNQFFASNRRHVENLARNSRRSVIDTLANCEDLQSLVYTMNGATDGSGRYFKLNLQNLVTGRQPTIEFRQHSATFEYEKVRAWIRFCVLLTSNAAKLRAPTSFSSDKTVDEQLEALFQYVLKDRDLRNYYRSRAQKHNHADPAEAACCDECRSAPNSVSSSSHRPAKQVRHGFTGFCVTTNSGSI</sequence>
<evidence type="ECO:0000313" key="4">
    <source>
        <dbReference type="EMBL" id="CAJ1960364.1"/>
    </source>
</evidence>
<dbReference type="Proteomes" id="UP001295423">
    <property type="component" value="Unassembled WGS sequence"/>
</dbReference>
<dbReference type="AlphaFoldDB" id="A0AAD2G2H2"/>
<dbReference type="InterPro" id="IPR038704">
    <property type="entry name" value="YEAST_sf"/>
</dbReference>